<organism evidence="1 2">
    <name type="scientific">Saccharothrix saharensis</name>
    <dbReference type="NCBI Taxonomy" id="571190"/>
    <lineage>
        <taxon>Bacteria</taxon>
        <taxon>Bacillati</taxon>
        <taxon>Actinomycetota</taxon>
        <taxon>Actinomycetes</taxon>
        <taxon>Pseudonocardiales</taxon>
        <taxon>Pseudonocardiaceae</taxon>
        <taxon>Saccharothrix</taxon>
    </lineage>
</organism>
<dbReference type="AlphaFoldDB" id="A0A543JJN7"/>
<keyword evidence="2" id="KW-1185">Reference proteome</keyword>
<proteinExistence type="predicted"/>
<dbReference type="Proteomes" id="UP000316628">
    <property type="component" value="Unassembled WGS sequence"/>
</dbReference>
<sequence length="391" mass="41973">MEAARAQALHALGLQPKPSAPPGPVGALTDRVLVHASWDAGRQLVDLLPTASSGLMLSGAEAATGVKVLSRRGHAGSRLIDPEGYRLAAATTDAPFVLQDGDGLFDMTLDMALDGQRDAGATAAITPTGFLPAGNADPLKKAADLVADLDRDDVILAMPLDIAWFNKEHFPQLLAISRQLVVPKLVFLGGQFDPMGRYKSGVANLRRLVSEAPYIGVARTDLNAFDAMTHGAFVASIGTGGSRRHVVPFGQMPISSKKDYSPSVLVPGLMSFYKGSVLAERFANAEPPKCFCPSCNGRALDTFLSRDHSAAAHAHGVHTWNSWISEMHQQRTLAERADWWQQRSVEAVAYCDVLNVRIEQEGAFEAPGPLKAWAGLPSWPVTSWTRQAPTH</sequence>
<evidence type="ECO:0008006" key="3">
    <source>
        <dbReference type="Google" id="ProtNLM"/>
    </source>
</evidence>
<evidence type="ECO:0000313" key="2">
    <source>
        <dbReference type="Proteomes" id="UP000316628"/>
    </source>
</evidence>
<comment type="caution">
    <text evidence="1">The sequence shown here is derived from an EMBL/GenBank/DDBJ whole genome shotgun (WGS) entry which is preliminary data.</text>
</comment>
<dbReference type="EMBL" id="VFPP01000001">
    <property type="protein sequence ID" value="TQM83046.1"/>
    <property type="molecule type" value="Genomic_DNA"/>
</dbReference>
<evidence type="ECO:0000313" key="1">
    <source>
        <dbReference type="EMBL" id="TQM83046.1"/>
    </source>
</evidence>
<accession>A0A543JJN7</accession>
<gene>
    <name evidence="1" type="ORF">FHX81_5459</name>
</gene>
<name>A0A543JJN7_9PSEU</name>
<reference evidence="1 2" key="1">
    <citation type="submission" date="2019-06" db="EMBL/GenBank/DDBJ databases">
        <title>Sequencing the genomes of 1000 actinobacteria strains.</title>
        <authorList>
            <person name="Klenk H.-P."/>
        </authorList>
    </citation>
    <scope>NUCLEOTIDE SEQUENCE [LARGE SCALE GENOMIC DNA]</scope>
    <source>
        <strain evidence="1 2">DSM 45456</strain>
    </source>
</reference>
<protein>
    <recommendedName>
        <fullName evidence="3">tRNA-guanine family transglycosylase</fullName>
    </recommendedName>
</protein>